<evidence type="ECO:0000256" key="2">
    <source>
        <dbReference type="ARBA" id="ARBA00004574"/>
    </source>
</evidence>
<dbReference type="STRING" id="4846.A0A367IKA2"/>
<feature type="domain" description="Telomeric single stranded DNA binding POT1/Cdc13" evidence="10">
    <location>
        <begin position="4"/>
        <end position="133"/>
    </location>
</feature>
<dbReference type="InterPro" id="IPR032042">
    <property type="entry name" value="POT1PC"/>
</dbReference>
<dbReference type="PANTHER" id="PTHR14513">
    <property type="entry name" value="PROTECTION OF TELOMERES 1"/>
    <property type="match status" value="1"/>
</dbReference>
<keyword evidence="5" id="KW-0158">Chromosome</keyword>
<dbReference type="GO" id="GO:0032210">
    <property type="term" value="P:regulation of telomere maintenance via telomerase"/>
    <property type="evidence" value="ECO:0007669"/>
    <property type="project" value="TreeGrafter"/>
</dbReference>
<protein>
    <recommendedName>
        <fullName evidence="4">Protection of telomeres protein 1</fullName>
    </recommendedName>
</protein>
<dbReference type="GO" id="GO:0010521">
    <property type="term" value="F:telomerase inhibitor activity"/>
    <property type="evidence" value="ECO:0007669"/>
    <property type="project" value="TreeGrafter"/>
</dbReference>
<dbReference type="SUPFAM" id="SSF50249">
    <property type="entry name" value="Nucleic acid-binding proteins"/>
    <property type="match status" value="1"/>
</dbReference>
<gene>
    <name evidence="11" type="ORF">CU098_004815</name>
</gene>
<name>A0A367IKA2_RHIST</name>
<dbReference type="GO" id="GO:0016233">
    <property type="term" value="P:telomere capping"/>
    <property type="evidence" value="ECO:0007669"/>
    <property type="project" value="TreeGrafter"/>
</dbReference>
<dbReference type="InterPro" id="IPR028389">
    <property type="entry name" value="POT1"/>
</dbReference>
<dbReference type="GO" id="GO:0098505">
    <property type="term" value="F:G-rich strand telomeric DNA binding"/>
    <property type="evidence" value="ECO:0007669"/>
    <property type="project" value="TreeGrafter"/>
</dbReference>
<dbReference type="InterPro" id="IPR012340">
    <property type="entry name" value="NA-bd_OB-fold"/>
</dbReference>
<proteinExistence type="inferred from homology"/>
<dbReference type="AlphaFoldDB" id="A0A367IKA2"/>
<evidence type="ECO:0000256" key="5">
    <source>
        <dbReference type="ARBA" id="ARBA00022454"/>
    </source>
</evidence>
<evidence type="ECO:0000256" key="7">
    <source>
        <dbReference type="ARBA" id="ARBA00023125"/>
    </source>
</evidence>
<evidence type="ECO:0000313" key="11">
    <source>
        <dbReference type="EMBL" id="RCH78112.1"/>
    </source>
</evidence>
<feature type="compositionally biased region" description="Polar residues" evidence="9">
    <location>
        <begin position="292"/>
        <end position="301"/>
    </location>
</feature>
<dbReference type="EMBL" id="PJQM01007489">
    <property type="protein sequence ID" value="RCH78112.1"/>
    <property type="molecule type" value="Genomic_DNA"/>
</dbReference>
<organism evidence="11 12">
    <name type="scientific">Rhizopus stolonifer</name>
    <name type="common">Rhizopus nigricans</name>
    <dbReference type="NCBI Taxonomy" id="4846"/>
    <lineage>
        <taxon>Eukaryota</taxon>
        <taxon>Fungi</taxon>
        <taxon>Fungi incertae sedis</taxon>
        <taxon>Mucoromycota</taxon>
        <taxon>Mucoromycotina</taxon>
        <taxon>Mucoromycetes</taxon>
        <taxon>Mucorales</taxon>
        <taxon>Mucorineae</taxon>
        <taxon>Rhizopodaceae</taxon>
        <taxon>Rhizopus</taxon>
    </lineage>
</organism>
<accession>A0A367IKA2</accession>
<feature type="non-terminal residue" evidence="11">
    <location>
        <position position="1"/>
    </location>
</feature>
<comment type="subcellular location">
    <subcellularLocation>
        <location evidence="2">Chromosome</location>
        <location evidence="2">Telomere</location>
    </subcellularLocation>
    <subcellularLocation>
        <location evidence="1">Nucleus</location>
    </subcellularLocation>
</comment>
<dbReference type="Proteomes" id="UP000253551">
    <property type="component" value="Unassembled WGS sequence"/>
</dbReference>
<keyword evidence="12" id="KW-1185">Reference proteome</keyword>
<feature type="region of interest" description="Disordered" evidence="9">
    <location>
        <begin position="278"/>
        <end position="301"/>
    </location>
</feature>
<reference evidence="11 12" key="1">
    <citation type="journal article" date="2018" name="G3 (Bethesda)">
        <title>Phylogenetic and Phylogenomic Definition of Rhizopus Species.</title>
        <authorList>
            <person name="Gryganskyi A.P."/>
            <person name="Golan J."/>
            <person name="Dolatabadi S."/>
            <person name="Mondo S."/>
            <person name="Robb S."/>
            <person name="Idnurm A."/>
            <person name="Muszewska A."/>
            <person name="Steczkiewicz K."/>
            <person name="Masonjones S."/>
            <person name="Liao H.L."/>
            <person name="Gajdeczka M.T."/>
            <person name="Anike F."/>
            <person name="Vuek A."/>
            <person name="Anishchenko I.M."/>
            <person name="Voigt K."/>
            <person name="de Hoog G.S."/>
            <person name="Smith M.E."/>
            <person name="Heitman J."/>
            <person name="Vilgalys R."/>
            <person name="Stajich J.E."/>
        </authorList>
    </citation>
    <scope>NUCLEOTIDE SEQUENCE [LARGE SCALE GENOMIC DNA]</scope>
    <source>
        <strain evidence="11 12">LSU 92-RS-03</strain>
    </source>
</reference>
<evidence type="ECO:0000256" key="8">
    <source>
        <dbReference type="ARBA" id="ARBA00023242"/>
    </source>
</evidence>
<dbReference type="SMART" id="SM00976">
    <property type="entry name" value="Telo_bind"/>
    <property type="match status" value="1"/>
</dbReference>
<comment type="similarity">
    <text evidence="3">Belongs to the telombin family.</text>
</comment>
<sequence length="301" mass="33967">KTNIRSIASVRLKEVVNIVGVITDFKPVSRSQRGKQDYCRNLVIKDSSGYFIPVNLFKDSVDKLPQGVKNGNIILIKGLVIVDYRRAKQGNSSQLTTFTTFATDNQTLQEVKSPGVHCPFTKDDLCVVRHVLDFARSQGLLNESKFIKTCDIESTQQAFKYIGMVTTLHSPQRTRIDINLIDYTKNPRPHPASRSVHPEMAINCTLWDNHALNCPALEPGDFVMLEHLVKKVIYNVLTVNMHRSQPQDCFVHKLQPDDPRLSELLERKRMCAASKSKIGTAYTSKPRKGTTPKGTFNKSKI</sequence>
<evidence type="ECO:0000259" key="10">
    <source>
        <dbReference type="SMART" id="SM00976"/>
    </source>
</evidence>
<dbReference type="Pfam" id="PF16686">
    <property type="entry name" value="POT1PC"/>
    <property type="match status" value="1"/>
</dbReference>
<evidence type="ECO:0000256" key="4">
    <source>
        <dbReference type="ARBA" id="ARBA00015253"/>
    </source>
</evidence>
<evidence type="ECO:0000256" key="3">
    <source>
        <dbReference type="ARBA" id="ARBA00008442"/>
    </source>
</evidence>
<dbReference type="PANTHER" id="PTHR14513:SF0">
    <property type="entry name" value="PROTECTION OF TELOMERES PROTEIN 1"/>
    <property type="match status" value="1"/>
</dbReference>
<evidence type="ECO:0000313" key="12">
    <source>
        <dbReference type="Proteomes" id="UP000253551"/>
    </source>
</evidence>
<comment type="caution">
    <text evidence="11">The sequence shown here is derived from an EMBL/GenBank/DDBJ whole genome shotgun (WGS) entry which is preliminary data.</text>
</comment>
<keyword evidence="8" id="KW-0539">Nucleus</keyword>
<keyword evidence="6" id="KW-0779">Telomere</keyword>
<dbReference type="Pfam" id="PF02765">
    <property type="entry name" value="POT1"/>
    <property type="match status" value="1"/>
</dbReference>
<dbReference type="InterPro" id="IPR011564">
    <property type="entry name" value="Telomer_end-bd_POT1/Cdc13"/>
</dbReference>
<dbReference type="OrthoDB" id="2186770at2759"/>
<evidence type="ECO:0000256" key="1">
    <source>
        <dbReference type="ARBA" id="ARBA00004123"/>
    </source>
</evidence>
<evidence type="ECO:0000256" key="6">
    <source>
        <dbReference type="ARBA" id="ARBA00022895"/>
    </source>
</evidence>
<dbReference type="Gene3D" id="2.40.50.140">
    <property type="entry name" value="Nucleic acid-binding proteins"/>
    <property type="match status" value="2"/>
</dbReference>
<dbReference type="GO" id="GO:0000783">
    <property type="term" value="C:nuclear telomere cap complex"/>
    <property type="evidence" value="ECO:0007669"/>
    <property type="project" value="TreeGrafter"/>
</dbReference>
<evidence type="ECO:0000256" key="9">
    <source>
        <dbReference type="SAM" id="MobiDB-lite"/>
    </source>
</evidence>
<keyword evidence="7" id="KW-0238">DNA-binding</keyword>